<gene>
    <name evidence="1" type="ORF">EZ428_22555</name>
</gene>
<dbReference type="RefSeq" id="WP_131555607.1">
    <property type="nucleotide sequence ID" value="NZ_SJSK01000008.1"/>
</dbReference>
<accession>A0A4R0MK67</accession>
<keyword evidence="2" id="KW-1185">Reference proteome</keyword>
<evidence type="ECO:0000313" key="2">
    <source>
        <dbReference type="Proteomes" id="UP000292884"/>
    </source>
</evidence>
<dbReference type="OrthoDB" id="795567at2"/>
<evidence type="ECO:0000313" key="1">
    <source>
        <dbReference type="EMBL" id="TCC86989.1"/>
    </source>
</evidence>
<organism evidence="1 2">
    <name type="scientific">Pedobacter frigiditerrae</name>
    <dbReference type="NCBI Taxonomy" id="2530452"/>
    <lineage>
        <taxon>Bacteria</taxon>
        <taxon>Pseudomonadati</taxon>
        <taxon>Bacteroidota</taxon>
        <taxon>Sphingobacteriia</taxon>
        <taxon>Sphingobacteriales</taxon>
        <taxon>Sphingobacteriaceae</taxon>
        <taxon>Pedobacter</taxon>
    </lineage>
</organism>
<sequence length="150" mass="17816">MTKQEQIHRWLIIGFQQPADRLSEIFYYDKRDNEFFSILVVDYFMLDENFDITPAVTTVYSAKTSKIIAERIKRIENDDSSILALPRLGSIQNVDDDEFIPQRIDSFLNLNAIDVETVKIWEVEEEGIITIDLKRESEPLTKKTWWKLWR</sequence>
<name>A0A4R0MK67_9SPHI</name>
<dbReference type="Proteomes" id="UP000292884">
    <property type="component" value="Unassembled WGS sequence"/>
</dbReference>
<comment type="caution">
    <text evidence="1">The sequence shown here is derived from an EMBL/GenBank/DDBJ whole genome shotgun (WGS) entry which is preliminary data.</text>
</comment>
<proteinExistence type="predicted"/>
<dbReference type="AlphaFoldDB" id="A0A4R0MK67"/>
<reference evidence="1 2" key="1">
    <citation type="submission" date="2019-02" db="EMBL/GenBank/DDBJ databases">
        <title>Pedobacter sp. RP-1-13 sp. nov., isolated from Arctic soil.</title>
        <authorList>
            <person name="Dahal R.H."/>
        </authorList>
    </citation>
    <scope>NUCLEOTIDE SEQUENCE [LARGE SCALE GENOMIC DNA]</scope>
    <source>
        <strain evidence="1 2">RP-1-13</strain>
    </source>
</reference>
<protein>
    <submittedName>
        <fullName evidence="1">Uncharacterized protein</fullName>
    </submittedName>
</protein>
<dbReference type="EMBL" id="SJSK01000008">
    <property type="protein sequence ID" value="TCC86989.1"/>
    <property type="molecule type" value="Genomic_DNA"/>
</dbReference>